<dbReference type="Proteomes" id="UP000499080">
    <property type="component" value="Unassembled WGS sequence"/>
</dbReference>
<dbReference type="Pfam" id="PF18701">
    <property type="entry name" value="DUF5641"/>
    <property type="match status" value="1"/>
</dbReference>
<dbReference type="InterPro" id="IPR012337">
    <property type="entry name" value="RNaseH-like_sf"/>
</dbReference>
<proteinExistence type="predicted"/>
<dbReference type="GO" id="GO:0008270">
    <property type="term" value="F:zinc ion binding"/>
    <property type="evidence" value="ECO:0007669"/>
    <property type="project" value="InterPro"/>
</dbReference>
<dbReference type="InterPro" id="IPR043502">
    <property type="entry name" value="DNA/RNA_pol_sf"/>
</dbReference>
<dbReference type="InterPro" id="IPR001584">
    <property type="entry name" value="Integrase_cat-core"/>
</dbReference>
<reference evidence="3 4" key="1">
    <citation type="journal article" date="2019" name="Sci. Rep.">
        <title>Orb-weaving spider Araneus ventricosus genome elucidates the spidroin gene catalogue.</title>
        <authorList>
            <person name="Kono N."/>
            <person name="Nakamura H."/>
            <person name="Ohtoshi R."/>
            <person name="Moran D.A.P."/>
            <person name="Shinohara A."/>
            <person name="Yoshida Y."/>
            <person name="Fujiwara M."/>
            <person name="Mori M."/>
            <person name="Tomita M."/>
            <person name="Arakawa K."/>
        </authorList>
    </citation>
    <scope>NUCLEOTIDE SEQUENCE [LARGE SCALE GENOMIC DNA]</scope>
</reference>
<evidence type="ECO:0000313" key="3">
    <source>
        <dbReference type="EMBL" id="GBN72896.1"/>
    </source>
</evidence>
<dbReference type="GO" id="GO:0042575">
    <property type="term" value="C:DNA polymerase complex"/>
    <property type="evidence" value="ECO:0007669"/>
    <property type="project" value="UniProtKB-ARBA"/>
</dbReference>
<feature type="compositionally biased region" description="Basic and acidic residues" evidence="1">
    <location>
        <begin position="11"/>
        <end position="24"/>
    </location>
</feature>
<dbReference type="SMART" id="SM00343">
    <property type="entry name" value="ZnF_C2HC"/>
    <property type="match status" value="2"/>
</dbReference>
<accession>A0A4Y2RBR6</accession>
<protein>
    <recommendedName>
        <fullName evidence="2">Integrase catalytic domain-containing protein</fullName>
    </recommendedName>
</protein>
<dbReference type="InterPro" id="IPR001878">
    <property type="entry name" value="Znf_CCHC"/>
</dbReference>
<dbReference type="Pfam" id="PF03564">
    <property type="entry name" value="DUF1759"/>
    <property type="match status" value="1"/>
</dbReference>
<dbReference type="GO" id="GO:0071897">
    <property type="term" value="P:DNA biosynthetic process"/>
    <property type="evidence" value="ECO:0007669"/>
    <property type="project" value="UniProtKB-ARBA"/>
</dbReference>
<keyword evidence="4" id="KW-1185">Reference proteome</keyword>
<dbReference type="Pfam" id="PF05380">
    <property type="entry name" value="Peptidase_A17"/>
    <property type="match status" value="1"/>
</dbReference>
<dbReference type="Gene3D" id="3.30.70.270">
    <property type="match status" value="1"/>
</dbReference>
<dbReference type="InterPro" id="IPR005312">
    <property type="entry name" value="DUF1759"/>
</dbReference>
<evidence type="ECO:0000259" key="2">
    <source>
        <dbReference type="PROSITE" id="PS50994"/>
    </source>
</evidence>
<gene>
    <name evidence="3" type="ORF">AVEN_218542_1</name>
</gene>
<dbReference type="InterPro" id="IPR008042">
    <property type="entry name" value="Retrotrans_Pao"/>
</dbReference>
<dbReference type="SUPFAM" id="SSF56672">
    <property type="entry name" value="DNA/RNA polymerases"/>
    <property type="match status" value="1"/>
</dbReference>
<dbReference type="Gene3D" id="3.10.10.10">
    <property type="entry name" value="HIV Type 1 Reverse Transcriptase, subunit A, domain 1"/>
    <property type="match status" value="1"/>
</dbReference>
<dbReference type="PANTHER" id="PTHR47331">
    <property type="entry name" value="PHD-TYPE DOMAIN-CONTAINING PROTEIN"/>
    <property type="match status" value="1"/>
</dbReference>
<dbReference type="GO" id="GO:0003676">
    <property type="term" value="F:nucleic acid binding"/>
    <property type="evidence" value="ECO:0007669"/>
    <property type="project" value="InterPro"/>
</dbReference>
<dbReference type="Pfam" id="PF17921">
    <property type="entry name" value="Integrase_H2C2"/>
    <property type="match status" value="1"/>
</dbReference>
<sequence>MSLNDAIASVTDERQSSLNDNENKGKNNDEAFLLKRKRSYVRGNISRFCNKFSINGSQEEIDFTISRLSETFKELKILDDKIHALLSDDEFELDIIECADYEDKTKLTIFKARKALENFKVPNIDPTPDAAISPNEAMNAPYYPFPSSYASDLLSPNAPMTYIQSTVKLPTMKIDPFDGDIEKFHMFFEQFSSAVDLNQQLSIIDKHVYLRGYLKDEPARLVDGISITAETYETVKNILKNRYGDKNRIIQAHLDFLENITPVSNPTPLSLNNIFIECNRRLQALTALGENINAYGRILTPKILRAFPNDVCRRWIIHAKREKISESDISKLREFLSEEVEGALTTLKIKGEQTDEFCALPCTAAFNVNSKTQYKPKNYSKKPSPFCPFCNVAGHWPQECKSVTDIDVRVQKLKTAGRCFLCTNKGHNVRICPRKDKAFCIKCKRKHHVSICKNSNPDLTPLTTANQVNIFASNVTHLQTAKVFITGPTGITKLTRCILDGGSQSSFVSTRLVDVLNLKVISTDNLEVRGFESYSSETQPRRRVQLELSSIWNKSSVSLSAFESSNTYAPHQTVPTDITLFARQKKLKLADPYEKTDNLPIEVLIGADFYWTVMTVKPPKKLTESLVLMPSIFGWILSSSRSMTNIKFDKTSAIHNICMDKVTLQKEDEDVRTFWDLETLGIKVSQEKEMSTLNREILKQFHDSYKVIDGRRVVNLPWKKDRSLSSDNYDVSLQRLKSLQKKFKNTDFQNIYTELMQDYIDKNQVEIAPETPVNESRTFYLPHHVVKKQKNNNAKYRIVFDGSSHSPGHQSLNEVLEQGPNLLPEILATLLRFRLHKQAIICDGSQAFLQLTLSEEDRDATRFLWFRTEKDADGKTHLLNDILIYRFSRLPFGLSPSPFLLSASLRELVSKNSDTYPLAAKQLEGNIFMDDFVMGVCTEDEASALYSEVKNLMALISLPLAKWATNSQRLRGKWQEENVEFKAITEVLGVKWNTDEDTFQMNDKDINQNLLKPATKRLLLKSVAKFYDPLGLFAPTILVGKILFQDTWLSGVQWDEILPPNIAKQWNKWISELSSLNDICIPRWIGLSPSSDYSLHIFCESSERAFGAVLYIRIQEGKTTKVQLLCSRNRLSPLKRITLPRLELMACLIGARLLNYICSNTSLDRNAATLWTDSTVALSWIRGDPNRWKTFVCNRTTEILHYTTPSQWRHCPGSQNPADHISRGISPTELSSLDIWWDGPDWLSQHPDNWPTESDSLKEIPQCKAEARKTKVQPLCTATFQPVINASYFSSYTRLLRVTAWILRFLKNCKSKHRLFQELTSDEIEKAKDYWILVVQKQCFSAEIKALEKSMPLPAKSKIARFNPFLQENHLRLGGRLQFAQVTSEEKHPLLLDGSHHFAQLLIRHTHVRLHHLGVRIVLSELRSNYWILRGRESIKRVIHGCLPCRLSKAPRGTQIEAPLPANRVTPCIPFSTTGIDFAGPLYVRNSKSLDTAYIALFTCSTTRALHIELVSDLTTDKFLMALQRFVVRRGLPHTIYTDNATTFHAANRELISLWNSLASTKVQQFYAINGIKWKFIVLRAAWWGGWWERLIGLTKQCLRKSLGRALLDEEGLQTALIGIEAALNSRPLVYEQENDSDEILTPAHFLTGKKLTLVPSDPEQKITNLSRNYRIQQDLLDTFWRKWSREYLLQLSTFHQVRNSGKSSHVREGDVVLVHENVTPRHMWKRARVDKLIKGRDGRVRSCVLRLGGKELTRPIQLVIPLEVDQGGEDVRFEDNN</sequence>
<dbReference type="GO" id="GO:0015074">
    <property type="term" value="P:DNA integration"/>
    <property type="evidence" value="ECO:0007669"/>
    <property type="project" value="InterPro"/>
</dbReference>
<dbReference type="OrthoDB" id="6433543at2759"/>
<feature type="region of interest" description="Disordered" evidence="1">
    <location>
        <begin position="1"/>
        <end position="24"/>
    </location>
</feature>
<dbReference type="SUPFAM" id="SSF53098">
    <property type="entry name" value="Ribonuclease H-like"/>
    <property type="match status" value="1"/>
</dbReference>
<comment type="caution">
    <text evidence="3">The sequence shown here is derived from an EMBL/GenBank/DDBJ whole genome shotgun (WGS) entry which is preliminary data.</text>
</comment>
<dbReference type="EMBL" id="BGPR01016412">
    <property type="protein sequence ID" value="GBN72896.1"/>
    <property type="molecule type" value="Genomic_DNA"/>
</dbReference>
<organism evidence="3 4">
    <name type="scientific">Araneus ventricosus</name>
    <name type="common">Orbweaver spider</name>
    <name type="synonym">Epeira ventricosa</name>
    <dbReference type="NCBI Taxonomy" id="182803"/>
    <lineage>
        <taxon>Eukaryota</taxon>
        <taxon>Metazoa</taxon>
        <taxon>Ecdysozoa</taxon>
        <taxon>Arthropoda</taxon>
        <taxon>Chelicerata</taxon>
        <taxon>Arachnida</taxon>
        <taxon>Araneae</taxon>
        <taxon>Araneomorphae</taxon>
        <taxon>Entelegynae</taxon>
        <taxon>Araneoidea</taxon>
        <taxon>Araneidae</taxon>
        <taxon>Araneus</taxon>
    </lineage>
</organism>
<dbReference type="PANTHER" id="PTHR47331:SF5">
    <property type="entry name" value="RIBONUCLEASE H"/>
    <property type="match status" value="1"/>
</dbReference>
<dbReference type="InterPro" id="IPR036397">
    <property type="entry name" value="RNaseH_sf"/>
</dbReference>
<dbReference type="PROSITE" id="PS50994">
    <property type="entry name" value="INTEGRASE"/>
    <property type="match status" value="1"/>
</dbReference>
<dbReference type="InterPro" id="IPR043128">
    <property type="entry name" value="Rev_trsase/Diguanyl_cyclase"/>
</dbReference>
<dbReference type="InterPro" id="IPR041588">
    <property type="entry name" value="Integrase_H2C2"/>
</dbReference>
<dbReference type="InterPro" id="IPR040676">
    <property type="entry name" value="DUF5641"/>
</dbReference>
<evidence type="ECO:0000313" key="4">
    <source>
        <dbReference type="Proteomes" id="UP000499080"/>
    </source>
</evidence>
<evidence type="ECO:0000256" key="1">
    <source>
        <dbReference type="SAM" id="MobiDB-lite"/>
    </source>
</evidence>
<name>A0A4Y2RBR6_ARAVE</name>
<dbReference type="Gene3D" id="3.30.420.10">
    <property type="entry name" value="Ribonuclease H-like superfamily/Ribonuclease H"/>
    <property type="match status" value="1"/>
</dbReference>
<feature type="domain" description="Integrase catalytic" evidence="2">
    <location>
        <begin position="1466"/>
        <end position="1651"/>
    </location>
</feature>